<dbReference type="EMBL" id="PKPP01003380">
    <property type="protein sequence ID" value="PWA69699.1"/>
    <property type="molecule type" value="Genomic_DNA"/>
</dbReference>
<gene>
    <name evidence="1" type="ORF">CTI12_AA295670</name>
</gene>
<evidence type="ECO:0000313" key="2">
    <source>
        <dbReference type="Proteomes" id="UP000245207"/>
    </source>
</evidence>
<proteinExistence type="predicted"/>
<accession>A0A2U1N863</accession>
<protein>
    <submittedName>
        <fullName evidence="1">Uncharacterized protein</fullName>
    </submittedName>
</protein>
<keyword evidence="2" id="KW-1185">Reference proteome</keyword>
<evidence type="ECO:0000313" key="1">
    <source>
        <dbReference type="EMBL" id="PWA69699.1"/>
    </source>
</evidence>
<organism evidence="1 2">
    <name type="scientific">Artemisia annua</name>
    <name type="common">Sweet wormwood</name>
    <dbReference type="NCBI Taxonomy" id="35608"/>
    <lineage>
        <taxon>Eukaryota</taxon>
        <taxon>Viridiplantae</taxon>
        <taxon>Streptophyta</taxon>
        <taxon>Embryophyta</taxon>
        <taxon>Tracheophyta</taxon>
        <taxon>Spermatophyta</taxon>
        <taxon>Magnoliopsida</taxon>
        <taxon>eudicotyledons</taxon>
        <taxon>Gunneridae</taxon>
        <taxon>Pentapetalae</taxon>
        <taxon>asterids</taxon>
        <taxon>campanulids</taxon>
        <taxon>Asterales</taxon>
        <taxon>Asteraceae</taxon>
        <taxon>Asteroideae</taxon>
        <taxon>Anthemideae</taxon>
        <taxon>Artemisiinae</taxon>
        <taxon>Artemisia</taxon>
    </lineage>
</organism>
<dbReference type="AlphaFoldDB" id="A0A2U1N863"/>
<sequence>MKRNLELHTIRDKKSLIFIRFMTMGKVHHDSLLLGSFSVALVFALLPCLGTPKCPRCLPGRYIIKDLENTKHRFELHFGIGSRKGYPKLVLDHAADASPPLLAIQGVESSAATETADQTAAFSELSAETLK</sequence>
<dbReference type="Proteomes" id="UP000245207">
    <property type="component" value="Unassembled WGS sequence"/>
</dbReference>
<comment type="caution">
    <text evidence="1">The sequence shown here is derived from an EMBL/GenBank/DDBJ whole genome shotgun (WGS) entry which is preliminary data.</text>
</comment>
<reference evidence="1 2" key="1">
    <citation type="journal article" date="2018" name="Mol. Plant">
        <title>The genome of Artemisia annua provides insight into the evolution of Asteraceae family and artemisinin biosynthesis.</title>
        <authorList>
            <person name="Shen Q."/>
            <person name="Zhang L."/>
            <person name="Liao Z."/>
            <person name="Wang S."/>
            <person name="Yan T."/>
            <person name="Shi P."/>
            <person name="Liu M."/>
            <person name="Fu X."/>
            <person name="Pan Q."/>
            <person name="Wang Y."/>
            <person name="Lv Z."/>
            <person name="Lu X."/>
            <person name="Zhang F."/>
            <person name="Jiang W."/>
            <person name="Ma Y."/>
            <person name="Chen M."/>
            <person name="Hao X."/>
            <person name="Li L."/>
            <person name="Tang Y."/>
            <person name="Lv G."/>
            <person name="Zhou Y."/>
            <person name="Sun X."/>
            <person name="Brodelius P.E."/>
            <person name="Rose J.K.C."/>
            <person name="Tang K."/>
        </authorList>
    </citation>
    <scope>NUCLEOTIDE SEQUENCE [LARGE SCALE GENOMIC DNA]</scope>
    <source>
        <strain evidence="2">cv. Huhao1</strain>
        <tissue evidence="1">Leaf</tissue>
    </source>
</reference>
<name>A0A2U1N863_ARTAN</name>